<dbReference type="Gene3D" id="3.20.20.450">
    <property type="entry name" value="EAL domain"/>
    <property type="match status" value="1"/>
</dbReference>
<feature type="compositionally biased region" description="Basic and acidic residues" evidence="1">
    <location>
        <begin position="763"/>
        <end position="775"/>
    </location>
</feature>
<reference evidence="5 6" key="1">
    <citation type="submission" date="2019-11" db="EMBL/GenBank/DDBJ databases">
        <authorList>
            <person name="Li J."/>
        </authorList>
    </citation>
    <scope>NUCLEOTIDE SEQUENCE [LARGE SCALE GENOMIC DNA]</scope>
    <source>
        <strain evidence="5 6">MF47</strain>
    </source>
</reference>
<dbReference type="KEGG" id="aef:GEV26_03000"/>
<dbReference type="NCBIfam" id="TIGR00254">
    <property type="entry name" value="GGDEF"/>
    <property type="match status" value="1"/>
</dbReference>
<feature type="transmembrane region" description="Helical" evidence="2">
    <location>
        <begin position="172"/>
        <end position="196"/>
    </location>
</feature>
<dbReference type="CDD" id="cd01948">
    <property type="entry name" value="EAL"/>
    <property type="match status" value="1"/>
</dbReference>
<dbReference type="InterPro" id="IPR052155">
    <property type="entry name" value="Biofilm_reg_signaling"/>
</dbReference>
<dbReference type="Pfam" id="PF00990">
    <property type="entry name" value="GGDEF"/>
    <property type="match status" value="1"/>
</dbReference>
<dbReference type="InterPro" id="IPR000160">
    <property type="entry name" value="GGDEF_dom"/>
</dbReference>
<sequence>MRPTDESVRSRVNVAQAIVAPLPWAVMTTGLVVNEITKPAADVKTPEVVLTSLAIFFPLLVLRLALVSFLHPGRRTTLLLLLASIAAWSVGSISVNAARVDGQTQFPAPGEWLFLLSYLGMAGYLLRDVDRRQSRPARAWLDIIIICGGTACLASLLLVTPVRAVSHQEGSSLLLALIYPMADMILALVVLGQSLLQTRIDRRKSWMTGMAFVLLAVADSGLALQGSATTYDFGTLSYALWGAGFSLLVAAACRPAQTVIRAVPRSGDTFVLVGAGVIALAVLTVRPDQTLGYYMLPPAMLTLAAVGARLALALRDANRANDAFALSQTDDLTKLPNRRAVRAWLSEGLADRTPLALMLLDLDGFKEINDSLGHRAGDTVLMLVGVRLREAVELPARVARLGGDEFAIIMRTTDEIELMETAQSVLAELAKPISVEGIEISPAGSIGVTVAGPGDQDGGEVMRRADVAMYQAKNSGLGAALYDAELDEFTRSRLKLAEELRRGIAEGQIEVWYQPQVDAATMRVCGLEALVRWRHPTQGVISPVTFLPAARRAGLMGKLSESVVTQVVDDLQARHEAGVDLNVAINCAPPELLGPTFLPHLFAAIDRVKVPPDRLVLEVTEDSFLADPQHTREILLELRDHGVQISIDDYGTGFSSLAYLRNLPVQELKIDRTLIGDVATDDRSRMIVASTIQLAHALEMRIVAEGVENAADLAALVAMGIDEVQGYHIGRPMPPWQIDAWLSERAAADRELVPSPSAASETELDRPEQERKESR</sequence>
<dbReference type="PROSITE" id="PS50883">
    <property type="entry name" value="EAL"/>
    <property type="match status" value="1"/>
</dbReference>
<keyword evidence="6" id="KW-1185">Reference proteome</keyword>
<dbReference type="Proteomes" id="UP000392064">
    <property type="component" value="Chromosome"/>
</dbReference>
<dbReference type="SUPFAM" id="SSF141868">
    <property type="entry name" value="EAL domain-like"/>
    <property type="match status" value="1"/>
</dbReference>
<keyword evidence="2" id="KW-1133">Transmembrane helix</keyword>
<feature type="transmembrane region" description="Helical" evidence="2">
    <location>
        <begin position="238"/>
        <end position="256"/>
    </location>
</feature>
<feature type="transmembrane region" description="Helical" evidence="2">
    <location>
        <begin position="268"/>
        <end position="285"/>
    </location>
</feature>
<dbReference type="InterPro" id="IPR001633">
    <property type="entry name" value="EAL_dom"/>
</dbReference>
<feature type="domain" description="EAL" evidence="3">
    <location>
        <begin position="493"/>
        <end position="746"/>
    </location>
</feature>
<keyword evidence="2" id="KW-0472">Membrane</keyword>
<feature type="transmembrane region" description="Helical" evidence="2">
    <location>
        <begin position="291"/>
        <end position="312"/>
    </location>
</feature>
<dbReference type="InterPro" id="IPR043128">
    <property type="entry name" value="Rev_trsase/Diguanyl_cyclase"/>
</dbReference>
<dbReference type="AlphaFoldDB" id="A0A5Q2MCX1"/>
<feature type="transmembrane region" description="Helical" evidence="2">
    <location>
        <begin position="48"/>
        <end position="66"/>
    </location>
</feature>
<organism evidence="5 6">
    <name type="scientific">Aeromicrobium yanjiei</name>
    <dbReference type="NCBI Taxonomy" id="2662028"/>
    <lineage>
        <taxon>Bacteria</taxon>
        <taxon>Bacillati</taxon>
        <taxon>Actinomycetota</taxon>
        <taxon>Actinomycetes</taxon>
        <taxon>Propionibacteriales</taxon>
        <taxon>Nocardioidaceae</taxon>
        <taxon>Aeromicrobium</taxon>
    </lineage>
</organism>
<evidence type="ECO:0000313" key="5">
    <source>
        <dbReference type="EMBL" id="QGG40418.1"/>
    </source>
</evidence>
<dbReference type="EMBL" id="CP045737">
    <property type="protein sequence ID" value="QGG40418.1"/>
    <property type="molecule type" value="Genomic_DNA"/>
</dbReference>
<dbReference type="PANTHER" id="PTHR44757:SF2">
    <property type="entry name" value="BIOFILM ARCHITECTURE MAINTENANCE PROTEIN MBAA"/>
    <property type="match status" value="1"/>
</dbReference>
<dbReference type="InterPro" id="IPR035919">
    <property type="entry name" value="EAL_sf"/>
</dbReference>
<dbReference type="PROSITE" id="PS50887">
    <property type="entry name" value="GGDEF"/>
    <property type="match status" value="1"/>
</dbReference>
<name>A0A5Q2MCX1_9ACTN</name>
<dbReference type="Gene3D" id="3.30.70.270">
    <property type="match status" value="1"/>
</dbReference>
<feature type="transmembrane region" description="Helical" evidence="2">
    <location>
        <begin position="78"/>
        <end position="98"/>
    </location>
</feature>
<keyword evidence="2" id="KW-0812">Transmembrane</keyword>
<feature type="transmembrane region" description="Helical" evidence="2">
    <location>
        <begin position="208"/>
        <end position="226"/>
    </location>
</feature>
<evidence type="ECO:0000256" key="2">
    <source>
        <dbReference type="SAM" id="Phobius"/>
    </source>
</evidence>
<feature type="region of interest" description="Disordered" evidence="1">
    <location>
        <begin position="749"/>
        <end position="775"/>
    </location>
</feature>
<feature type="transmembrane region" description="Helical" evidence="2">
    <location>
        <begin position="110"/>
        <end position="127"/>
    </location>
</feature>
<evidence type="ECO:0000259" key="3">
    <source>
        <dbReference type="PROSITE" id="PS50883"/>
    </source>
</evidence>
<gene>
    <name evidence="5" type="ORF">GEV26_03000</name>
</gene>
<evidence type="ECO:0000313" key="6">
    <source>
        <dbReference type="Proteomes" id="UP000392064"/>
    </source>
</evidence>
<dbReference type="Pfam" id="PF00563">
    <property type="entry name" value="EAL"/>
    <property type="match status" value="1"/>
</dbReference>
<dbReference type="SUPFAM" id="SSF55073">
    <property type="entry name" value="Nucleotide cyclase"/>
    <property type="match status" value="1"/>
</dbReference>
<dbReference type="SMART" id="SM00267">
    <property type="entry name" value="GGDEF"/>
    <property type="match status" value="1"/>
</dbReference>
<dbReference type="PANTHER" id="PTHR44757">
    <property type="entry name" value="DIGUANYLATE CYCLASE DGCP"/>
    <property type="match status" value="1"/>
</dbReference>
<evidence type="ECO:0000259" key="4">
    <source>
        <dbReference type="PROSITE" id="PS50887"/>
    </source>
</evidence>
<accession>A0A5Q2MCX1</accession>
<feature type="domain" description="GGDEF" evidence="4">
    <location>
        <begin position="353"/>
        <end position="485"/>
    </location>
</feature>
<dbReference type="InterPro" id="IPR029787">
    <property type="entry name" value="Nucleotide_cyclase"/>
</dbReference>
<evidence type="ECO:0000256" key="1">
    <source>
        <dbReference type="SAM" id="MobiDB-lite"/>
    </source>
</evidence>
<protein>
    <submittedName>
        <fullName evidence="5">EAL domain-containing protein</fullName>
    </submittedName>
</protein>
<dbReference type="CDD" id="cd01949">
    <property type="entry name" value="GGDEF"/>
    <property type="match status" value="1"/>
</dbReference>
<proteinExistence type="predicted"/>
<dbReference type="SMART" id="SM00052">
    <property type="entry name" value="EAL"/>
    <property type="match status" value="1"/>
</dbReference>
<feature type="transmembrane region" description="Helical" evidence="2">
    <location>
        <begin position="12"/>
        <end position="33"/>
    </location>
</feature>
<feature type="transmembrane region" description="Helical" evidence="2">
    <location>
        <begin position="139"/>
        <end position="160"/>
    </location>
</feature>